<dbReference type="PROSITE" id="PS50005">
    <property type="entry name" value="TPR"/>
    <property type="match status" value="1"/>
</dbReference>
<evidence type="ECO:0000313" key="4">
    <source>
        <dbReference type="Proteomes" id="UP000009222"/>
    </source>
</evidence>
<dbReference type="STRING" id="545695.TREAZ_0528"/>
<dbReference type="RefSeq" id="WP_015711424.1">
    <property type="nucleotide sequence ID" value="NC_015577.1"/>
</dbReference>
<reference evidence="3 4" key="2">
    <citation type="journal article" date="2011" name="ISME J.">
        <title>RNA-seq reveals cooperative metabolic interactions between two termite-gut spirochete species in co-culture.</title>
        <authorList>
            <person name="Rosenthal A.Z."/>
            <person name="Matson E.G."/>
            <person name="Eldar A."/>
            <person name="Leadbetter J.R."/>
        </authorList>
    </citation>
    <scope>NUCLEOTIDE SEQUENCE [LARGE SCALE GENOMIC DNA]</scope>
    <source>
        <strain evidence="4">ATCC BAA-888 / DSM 13862 / ZAS-9</strain>
    </source>
</reference>
<dbReference type="HOGENOM" id="CLU_064306_0_0_12"/>
<name>F5YC45_LEAAZ</name>
<evidence type="ECO:0000256" key="1">
    <source>
        <dbReference type="PROSITE-ProRule" id="PRU00339"/>
    </source>
</evidence>
<dbReference type="Proteomes" id="UP000009222">
    <property type="component" value="Chromosome"/>
</dbReference>
<dbReference type="SMART" id="SM00028">
    <property type="entry name" value="TPR"/>
    <property type="match status" value="1"/>
</dbReference>
<dbReference type="eggNOG" id="COG0457">
    <property type="taxonomic scope" value="Bacteria"/>
</dbReference>
<dbReference type="InterPro" id="IPR019734">
    <property type="entry name" value="TPR_rpt"/>
</dbReference>
<dbReference type="InterPro" id="IPR011990">
    <property type="entry name" value="TPR-like_helical_dom_sf"/>
</dbReference>
<evidence type="ECO:0000256" key="2">
    <source>
        <dbReference type="SAM" id="Phobius"/>
    </source>
</evidence>
<dbReference type="EMBL" id="CP001841">
    <property type="protein sequence ID" value="AEF81746.1"/>
    <property type="molecule type" value="Genomic_DNA"/>
</dbReference>
<sequence length="379" mass="42995">MKSDPLFKANQIAHRGNYDGAIRILEPEVYRYYGSYTYNYLLGISYLYSRVYGMALTYLRLAREIKMREPSVLLGLAALYLNHGDTDRAVDLYLEVQELDEKNPIARKALKIIRRNPGPENMSTWIDSGKLHTLFPPLPKLQKNPGRIIAIAIGIVAVLGLSGGILAKTGVLPFFEKQNQRRALEGIELAKEDQDAPMQVDGSYRYVLTRNQVLDNYNEARRLFTTYRDEAARVNLNRILESNGPEPIKNKARLLISFMETPGFDTMRKLPPSDLFAYSVVIKEPAIYRDCHIIWRGMASNLSQEQTHTSFDFLVGYDTRHILDGIVRVDFDFAIPVNPERPVEILGRVIPILSESGLDIRIQGIALNQAGLLEQAQQP</sequence>
<keyword evidence="4" id="KW-1185">Reference proteome</keyword>
<reference evidence="4" key="1">
    <citation type="submission" date="2009-12" db="EMBL/GenBank/DDBJ databases">
        <title>Complete sequence of Treponema azotonutricium strain ZAS-9.</title>
        <authorList>
            <person name="Tetu S.G."/>
            <person name="Matson E."/>
            <person name="Ren Q."/>
            <person name="Seshadri R."/>
            <person name="Elbourne L."/>
            <person name="Hassan K.A."/>
            <person name="Durkin A."/>
            <person name="Radune D."/>
            <person name="Mohamoud Y."/>
            <person name="Shay R."/>
            <person name="Jin S."/>
            <person name="Zhang X."/>
            <person name="Lucey K."/>
            <person name="Ballor N.R."/>
            <person name="Ottesen E."/>
            <person name="Rosenthal R."/>
            <person name="Allen A."/>
            <person name="Leadbetter J.R."/>
            <person name="Paulsen I.T."/>
        </authorList>
    </citation>
    <scope>NUCLEOTIDE SEQUENCE [LARGE SCALE GENOMIC DNA]</scope>
    <source>
        <strain evidence="4">ATCC BAA-888 / DSM 13862 / ZAS-9</strain>
    </source>
</reference>
<gene>
    <name evidence="3" type="ordered locus">TREAZ_0528</name>
</gene>
<keyword evidence="2" id="KW-1133">Transmembrane helix</keyword>
<keyword evidence="2" id="KW-0812">Transmembrane</keyword>
<feature type="transmembrane region" description="Helical" evidence="2">
    <location>
        <begin position="40"/>
        <end position="59"/>
    </location>
</feature>
<protein>
    <submittedName>
        <fullName evidence="3">Tetratricopeptide repeat domain protein</fullName>
    </submittedName>
</protein>
<dbReference type="InParanoid" id="F5YC45"/>
<dbReference type="OrthoDB" id="357238at2"/>
<dbReference type="Gene3D" id="1.25.40.10">
    <property type="entry name" value="Tetratricopeptide repeat domain"/>
    <property type="match status" value="1"/>
</dbReference>
<proteinExistence type="predicted"/>
<evidence type="ECO:0000313" key="3">
    <source>
        <dbReference type="EMBL" id="AEF81746.1"/>
    </source>
</evidence>
<accession>F5YC45</accession>
<keyword evidence="2" id="KW-0472">Membrane</keyword>
<feature type="transmembrane region" description="Helical" evidence="2">
    <location>
        <begin position="148"/>
        <end position="167"/>
    </location>
</feature>
<dbReference type="AlphaFoldDB" id="F5YC45"/>
<feature type="repeat" description="TPR" evidence="1">
    <location>
        <begin position="70"/>
        <end position="103"/>
    </location>
</feature>
<organism evidence="3 4">
    <name type="scientific">Leadbettera azotonutricia (strain ATCC BAA-888 / DSM 13862 / ZAS-9)</name>
    <name type="common">Treponema azotonutricium</name>
    <dbReference type="NCBI Taxonomy" id="545695"/>
    <lineage>
        <taxon>Bacteria</taxon>
        <taxon>Pseudomonadati</taxon>
        <taxon>Spirochaetota</taxon>
        <taxon>Spirochaetia</taxon>
        <taxon>Spirochaetales</taxon>
        <taxon>Breznakiellaceae</taxon>
        <taxon>Leadbettera</taxon>
    </lineage>
</organism>
<dbReference type="SUPFAM" id="SSF48452">
    <property type="entry name" value="TPR-like"/>
    <property type="match status" value="1"/>
</dbReference>
<keyword evidence="1" id="KW-0802">TPR repeat</keyword>
<dbReference type="KEGG" id="taz:TREAZ_0528"/>